<reference evidence="2" key="1">
    <citation type="journal article" date="2021" name="Proc. Natl. Acad. Sci. U.S.A.">
        <title>A Catalog of Tens of Thousands of Viruses from Human Metagenomes Reveals Hidden Associations with Chronic Diseases.</title>
        <authorList>
            <person name="Tisza M.J."/>
            <person name="Buck C.B."/>
        </authorList>
    </citation>
    <scope>NUCLEOTIDE SEQUENCE</scope>
    <source>
        <strain evidence="2">CtrAf3</strain>
    </source>
</reference>
<name>A0A8S5PVI6_9CAUD</name>
<sequence>MQPFKEYDKRRFHIRDIDDVLDWLTYQAAKNEEAVRVVRTMRNRLAITESSLNSLQHDLDEKNRATNVVPTHGGEIKIEEVSLSGQEKTAIVEELKKAIEEENRLDQESETPDNPQDEVEEIEDIDPNEMKEEKKELSVGYEDDTYTIERSGLGFVVFRKNGRLTARKVIAPAIVAALTKKLEDQEALEKTLDEVIDGQG</sequence>
<evidence type="ECO:0000256" key="1">
    <source>
        <dbReference type="SAM" id="MobiDB-lite"/>
    </source>
</evidence>
<protein>
    <submittedName>
        <fullName evidence="2">Uncharacterized protein</fullName>
    </submittedName>
</protein>
<feature type="compositionally biased region" description="Basic and acidic residues" evidence="1">
    <location>
        <begin position="128"/>
        <end position="137"/>
    </location>
</feature>
<feature type="compositionally biased region" description="Acidic residues" evidence="1">
    <location>
        <begin position="108"/>
        <end position="127"/>
    </location>
</feature>
<accession>A0A8S5PVI6</accession>
<dbReference type="EMBL" id="BK015512">
    <property type="protein sequence ID" value="DAE10491.1"/>
    <property type="molecule type" value="Genomic_DNA"/>
</dbReference>
<evidence type="ECO:0000313" key="2">
    <source>
        <dbReference type="EMBL" id="DAE10491.1"/>
    </source>
</evidence>
<proteinExistence type="predicted"/>
<feature type="region of interest" description="Disordered" evidence="1">
    <location>
        <begin position="100"/>
        <end position="138"/>
    </location>
</feature>
<organism evidence="2">
    <name type="scientific">Siphoviridae sp. ctrAf3</name>
    <dbReference type="NCBI Taxonomy" id="2825687"/>
    <lineage>
        <taxon>Viruses</taxon>
        <taxon>Duplodnaviria</taxon>
        <taxon>Heunggongvirae</taxon>
        <taxon>Uroviricota</taxon>
        <taxon>Caudoviricetes</taxon>
    </lineage>
</organism>